<dbReference type="HAMAP" id="MF_02071">
    <property type="entry name" value="RlpA"/>
    <property type="match status" value="1"/>
</dbReference>
<evidence type="ECO:0000256" key="4">
    <source>
        <dbReference type="HAMAP-Rule" id="MF_02071"/>
    </source>
</evidence>
<dbReference type="GO" id="GO:0008932">
    <property type="term" value="F:lytic endotransglycosylase activity"/>
    <property type="evidence" value="ECO:0007669"/>
    <property type="project" value="UniProtKB-UniRule"/>
</dbReference>
<keyword evidence="3 4" id="KW-0961">Cell wall biogenesis/degradation</keyword>
<sequence length="295" mass="33180" precursor="true">MMKQKIFQILTALCCIFYVMSAQAIDAKKLYGLQGPKLIYQAPVTKSHHYVVKGVSYRTQTSKEASGYARDGIASFYHKKFNGRKTASGQIYNENLYTAAHKTLPLNSYVLVTNLRNQRKVIVRINDRGPFVKGRIIDLSRAAAREIGLIGSGVGHVRVELIQLDRQGRISGAASATLAKLAKNQEAVNMLLQGEDTVELTQHTEEKTVKAATTKPEKYTTVYKIRILNLDSKKQAEKLISKLGREDIRADITVNQDKFDIYFGPFSDKSQVNDVKAQLRKLNYSKPLIVYTFDD</sequence>
<dbReference type="InterPro" id="IPR034718">
    <property type="entry name" value="RlpA"/>
</dbReference>
<protein>
    <recommendedName>
        <fullName evidence="4">Endolytic peptidoglycan transglycosylase RlpA</fullName>
        <ecNumber evidence="4">4.2.2.-</ecNumber>
    </recommendedName>
</protein>
<dbReference type="GO" id="GO:0000270">
    <property type="term" value="P:peptidoglycan metabolic process"/>
    <property type="evidence" value="ECO:0007669"/>
    <property type="project" value="UniProtKB-UniRule"/>
</dbReference>
<evidence type="ECO:0000313" key="9">
    <source>
        <dbReference type="Proteomes" id="UP000540079"/>
    </source>
</evidence>
<accession>A0A126QF48</accession>
<dbReference type="EC" id="4.2.2.-" evidence="4"/>
<evidence type="ECO:0000256" key="5">
    <source>
        <dbReference type="RuleBase" id="RU003495"/>
    </source>
</evidence>
<dbReference type="CDD" id="cd22268">
    <property type="entry name" value="DPBB_RlpA-like"/>
    <property type="match status" value="1"/>
</dbReference>
<feature type="signal peptide" evidence="4">
    <location>
        <begin position="1"/>
        <end position="24"/>
    </location>
</feature>
<proteinExistence type="inferred from homology"/>
<dbReference type="PANTHER" id="PTHR34183">
    <property type="entry name" value="ENDOLYTIC PEPTIDOGLYCAN TRANSGLYCOSYLASE RLPA"/>
    <property type="match status" value="1"/>
</dbReference>
<dbReference type="SUPFAM" id="SSF50685">
    <property type="entry name" value="Barwin-like endoglucanases"/>
    <property type="match status" value="1"/>
</dbReference>
<dbReference type="AlphaFoldDB" id="A0A126QF48"/>
<keyword evidence="8" id="KW-0449">Lipoprotein</keyword>
<comment type="similarity">
    <text evidence="4 5">Belongs to the RlpA family.</text>
</comment>
<organism evidence="7">
    <name type="scientific">Pasteurella multocida</name>
    <dbReference type="NCBI Taxonomy" id="747"/>
    <lineage>
        <taxon>Bacteria</taxon>
        <taxon>Pseudomonadati</taxon>
        <taxon>Pseudomonadota</taxon>
        <taxon>Gammaproteobacteria</taxon>
        <taxon>Pasteurellales</taxon>
        <taxon>Pasteurellaceae</taxon>
        <taxon>Pasteurella</taxon>
    </lineage>
</organism>
<dbReference type="EMBL" id="PPVL01000006">
    <property type="protein sequence ID" value="NNI79297.1"/>
    <property type="molecule type" value="Genomic_DNA"/>
</dbReference>
<dbReference type="GO" id="GO:0042834">
    <property type="term" value="F:peptidoglycan binding"/>
    <property type="evidence" value="ECO:0007669"/>
    <property type="project" value="InterPro"/>
</dbReference>
<dbReference type="Pfam" id="PF05036">
    <property type="entry name" value="SPOR"/>
    <property type="match status" value="1"/>
</dbReference>
<evidence type="ECO:0000256" key="2">
    <source>
        <dbReference type="ARBA" id="ARBA00023239"/>
    </source>
</evidence>
<dbReference type="InterPro" id="IPR036680">
    <property type="entry name" value="SPOR-like_sf"/>
</dbReference>
<name>A0A126QF48_PASMD</name>
<gene>
    <name evidence="7" type="primary">PM1926</name>
    <name evidence="4" type="synonym">rlpA</name>
    <name evidence="8" type="ORF">C2800_07695</name>
</gene>
<reference evidence="7" key="1">
    <citation type="submission" date="2015-01" db="EMBL/GenBank/DDBJ databases">
        <title>Draft genome sequence of Pasteurella multocida isolated from alpaca pneumonia.</title>
        <authorList>
            <person name="Maturrano L."/>
            <person name="Hurtado R."/>
            <person name="Allasi N."/>
            <person name="Juscamayta E."/>
            <person name="Fernandez D."/>
            <person name="Maximiliano J."/>
            <person name="Rimac R."/>
            <person name="Rosadio R."/>
        </authorList>
    </citation>
    <scope>NUCLEOTIDE SEQUENCE</scope>
    <source>
        <strain evidence="7">UNMSM</strain>
    </source>
</reference>
<dbReference type="Pfam" id="PF03330">
    <property type="entry name" value="DPBB_1"/>
    <property type="match status" value="1"/>
</dbReference>
<dbReference type="GO" id="GO:0009279">
    <property type="term" value="C:cell outer membrane"/>
    <property type="evidence" value="ECO:0007669"/>
    <property type="project" value="TreeGrafter"/>
</dbReference>
<dbReference type="PROSITE" id="PS51724">
    <property type="entry name" value="SPOR"/>
    <property type="match status" value="1"/>
</dbReference>
<evidence type="ECO:0000313" key="8">
    <source>
        <dbReference type="EMBL" id="NNI79297.1"/>
    </source>
</evidence>
<dbReference type="Proteomes" id="UP000540079">
    <property type="component" value="Unassembled WGS sequence"/>
</dbReference>
<dbReference type="EMBL" id="KP660612">
    <property type="protein sequence ID" value="AMK08451.1"/>
    <property type="molecule type" value="Genomic_DNA"/>
</dbReference>
<dbReference type="PANTHER" id="PTHR34183:SF1">
    <property type="entry name" value="ENDOLYTIC PEPTIDOGLYCAN TRANSGLYCOSYLASE RLPA"/>
    <property type="match status" value="1"/>
</dbReference>
<feature type="chain" id="PRO_5015205102" description="Endolytic peptidoglycan transglycosylase RlpA" evidence="4">
    <location>
        <begin position="25"/>
        <end position="295"/>
    </location>
</feature>
<evidence type="ECO:0000313" key="7">
    <source>
        <dbReference type="EMBL" id="AMK08451.1"/>
    </source>
</evidence>
<dbReference type="InterPro" id="IPR009009">
    <property type="entry name" value="RlpA-like_DPBB"/>
</dbReference>
<dbReference type="NCBIfam" id="TIGR00413">
    <property type="entry name" value="rlpA"/>
    <property type="match status" value="1"/>
</dbReference>
<dbReference type="InterPro" id="IPR012997">
    <property type="entry name" value="RplA"/>
</dbReference>
<dbReference type="SUPFAM" id="SSF110997">
    <property type="entry name" value="Sporulation related repeat"/>
    <property type="match status" value="1"/>
</dbReference>
<dbReference type="InterPro" id="IPR036908">
    <property type="entry name" value="RlpA-like_sf"/>
</dbReference>
<keyword evidence="1 4" id="KW-0732">Signal</keyword>
<evidence type="ECO:0000259" key="6">
    <source>
        <dbReference type="PROSITE" id="PS51724"/>
    </source>
</evidence>
<keyword evidence="2 4" id="KW-0456">Lyase</keyword>
<evidence type="ECO:0000256" key="3">
    <source>
        <dbReference type="ARBA" id="ARBA00023316"/>
    </source>
</evidence>
<dbReference type="Gene3D" id="2.40.40.10">
    <property type="entry name" value="RlpA-like domain"/>
    <property type="match status" value="1"/>
</dbReference>
<dbReference type="InterPro" id="IPR007730">
    <property type="entry name" value="SPOR-like_dom"/>
</dbReference>
<dbReference type="GO" id="GO:0071555">
    <property type="term" value="P:cell wall organization"/>
    <property type="evidence" value="ECO:0007669"/>
    <property type="project" value="UniProtKB-KW"/>
</dbReference>
<reference evidence="8 9" key="2">
    <citation type="journal article" date="2018" name="Front. Microbiol.">
        <title>Genetic and Phylogenetic Characteristics of Pasteurella multocida Isolates From Different Host Species.</title>
        <authorList>
            <person name="Peng Z."/>
            <person name="Liang W."/>
            <person name="Wang F."/>
            <person name="Xu Z."/>
            <person name="Xie Z."/>
            <person name="Lian Z."/>
            <person name="Hua L."/>
            <person name="Zhou R."/>
            <person name="Chen H."/>
            <person name="Wu B."/>
        </authorList>
    </citation>
    <scope>NUCLEOTIDE SEQUENCE [LARGE SCALE GENOMIC DNA]</scope>
    <source>
        <strain evidence="8 9">HNA06</strain>
    </source>
</reference>
<evidence type="ECO:0000256" key="1">
    <source>
        <dbReference type="ARBA" id="ARBA00022729"/>
    </source>
</evidence>
<comment type="function">
    <text evidence="4">Lytic transglycosylase with a strong preference for naked glycan strands that lack stem peptides.</text>
</comment>
<dbReference type="Gene3D" id="3.30.70.1070">
    <property type="entry name" value="Sporulation related repeat"/>
    <property type="match status" value="1"/>
</dbReference>
<feature type="domain" description="SPOR" evidence="6">
    <location>
        <begin position="217"/>
        <end position="292"/>
    </location>
</feature>